<accession>A0A4Y3KIQ6</accession>
<evidence type="ECO:0000313" key="2">
    <source>
        <dbReference type="EMBL" id="GEA84301.1"/>
    </source>
</evidence>
<reference evidence="2 3" key="1">
    <citation type="submission" date="2019-06" db="EMBL/GenBank/DDBJ databases">
        <title>Whole genome shotgun sequence of Cellulomonas gelida NBRC 3748.</title>
        <authorList>
            <person name="Hosoyama A."/>
            <person name="Uohara A."/>
            <person name="Ohji S."/>
            <person name="Ichikawa N."/>
        </authorList>
    </citation>
    <scope>NUCLEOTIDE SEQUENCE [LARGE SCALE GENOMIC DNA]</scope>
    <source>
        <strain evidence="2 3">NBRC 3748</strain>
    </source>
</reference>
<dbReference type="AlphaFoldDB" id="A0A4Y3KIQ6"/>
<keyword evidence="1" id="KW-0732">Signal</keyword>
<dbReference type="Proteomes" id="UP000320461">
    <property type="component" value="Unassembled WGS sequence"/>
</dbReference>
<dbReference type="InterPro" id="IPR008969">
    <property type="entry name" value="CarboxyPept-like_regulatory"/>
</dbReference>
<name>A0A4Y3KIQ6_9CELL</name>
<dbReference type="Gene3D" id="2.60.40.10">
    <property type="entry name" value="Immunoglobulins"/>
    <property type="match status" value="1"/>
</dbReference>
<dbReference type="Pfam" id="PF13620">
    <property type="entry name" value="CarboxypepD_reg"/>
    <property type="match status" value="1"/>
</dbReference>
<proteinExistence type="predicted"/>
<feature type="signal peptide" evidence="1">
    <location>
        <begin position="1"/>
        <end position="21"/>
    </location>
</feature>
<dbReference type="SUPFAM" id="SSF49464">
    <property type="entry name" value="Carboxypeptidase regulatory domain-like"/>
    <property type="match status" value="1"/>
</dbReference>
<dbReference type="EMBL" id="BJLQ01000013">
    <property type="protein sequence ID" value="GEA84301.1"/>
    <property type="molecule type" value="Genomic_DNA"/>
</dbReference>
<sequence length="586" mass="61189">MLAATAAAVVAAAGLLPPASAGEPAAASVHVVLTGKALYPDGKPVARVSVLNLPSSTYVSLLERGSIASTVPDASGRYRFELDVEKGTRLVVRARTTSHDAGKYHDVYVGSGTAAKATYLLVDPVVAAEGERALATARLQRTGTVTLTTSVPVQCGILQRVNGEELSKQCVQTPRRTFTFRGLASGRYSLTARWDSRVMSTQRLTVKVRSGETTKANLEMEPSRSITGVVRNGSGNPLRGVAVWGYDTTGSGSLLRGVTDANGRYRFRGLTSGTYVVDYSGASGTSDAVRKYATVTTTVKAGGAGTTVKLNRTMALGGSVRATITPSSSETNVYLRVFDATGAYVAESSGWAESGAAPTVVVRGLKPGSYSAVVQNDSGTWLRRSFVVAAGKVSTLGSLKPTQAPATLTGKVAGSGKRDISLAYAKGVGWAGGAQVGWGASTYTISGLVPGTYVAQVRASTGSGDYEGKRVTVTVGTGTTTVDLAKATTVVRTRSEVTTRFSFRGTPIQGVAVGRRGDEFWHCGFSSSTGRGCALWPGQGWSKSVVHTQYFFEWSTPYYFPVKSPTTIRSASDLRSVTLGEVAGGL</sequence>
<evidence type="ECO:0008006" key="4">
    <source>
        <dbReference type="Google" id="ProtNLM"/>
    </source>
</evidence>
<organism evidence="2 3">
    <name type="scientific">Cellulomonas gelida</name>
    <dbReference type="NCBI Taxonomy" id="1712"/>
    <lineage>
        <taxon>Bacteria</taxon>
        <taxon>Bacillati</taxon>
        <taxon>Actinomycetota</taxon>
        <taxon>Actinomycetes</taxon>
        <taxon>Micrococcales</taxon>
        <taxon>Cellulomonadaceae</taxon>
        <taxon>Cellulomonas</taxon>
    </lineage>
</organism>
<protein>
    <recommendedName>
        <fullName evidence="4">Alpha-amylase</fullName>
    </recommendedName>
</protein>
<gene>
    <name evidence="2" type="ORF">CGE01nite_15520</name>
</gene>
<feature type="chain" id="PRO_5021350936" description="Alpha-amylase" evidence="1">
    <location>
        <begin position="22"/>
        <end position="586"/>
    </location>
</feature>
<keyword evidence="3" id="KW-1185">Reference proteome</keyword>
<evidence type="ECO:0000313" key="3">
    <source>
        <dbReference type="Proteomes" id="UP000320461"/>
    </source>
</evidence>
<dbReference type="GO" id="GO:0005975">
    <property type="term" value="P:carbohydrate metabolic process"/>
    <property type="evidence" value="ECO:0007669"/>
    <property type="project" value="UniProtKB-ARBA"/>
</dbReference>
<evidence type="ECO:0000256" key="1">
    <source>
        <dbReference type="SAM" id="SignalP"/>
    </source>
</evidence>
<dbReference type="Gene3D" id="2.60.120.380">
    <property type="match status" value="1"/>
</dbReference>
<comment type="caution">
    <text evidence="2">The sequence shown here is derived from an EMBL/GenBank/DDBJ whole genome shotgun (WGS) entry which is preliminary data.</text>
</comment>
<dbReference type="InterPro" id="IPR013783">
    <property type="entry name" value="Ig-like_fold"/>
</dbReference>